<organism evidence="8 9">
    <name type="scientific">Bacillus thermozeamaize</name>
    <dbReference type="NCBI Taxonomy" id="230954"/>
    <lineage>
        <taxon>Bacteria</taxon>
        <taxon>Bacillati</taxon>
        <taxon>Bacillota</taxon>
        <taxon>Bacilli</taxon>
        <taxon>Bacillales</taxon>
        <taxon>Bacillaceae</taxon>
        <taxon>Bacillus</taxon>
    </lineage>
</organism>
<feature type="compositionally biased region" description="Low complexity" evidence="6">
    <location>
        <begin position="122"/>
        <end position="139"/>
    </location>
</feature>
<keyword evidence="2 3" id="KW-0813">Transport</keyword>
<evidence type="ECO:0000256" key="2">
    <source>
        <dbReference type="ARBA" id="ARBA00022448"/>
    </source>
</evidence>
<dbReference type="PROSITE" id="PS00542">
    <property type="entry name" value="COMPLEX1_30K"/>
    <property type="match status" value="1"/>
</dbReference>
<dbReference type="InterPro" id="IPR020396">
    <property type="entry name" value="NADH_UbQ_OxRdtase_CS"/>
</dbReference>
<comment type="caution">
    <text evidence="8">The sequence shown here is derived from an EMBL/GenBank/DDBJ whole genome shotgun (WGS) entry which is preliminary data.</text>
</comment>
<keyword evidence="3 4" id="KW-1278">Translocase</keyword>
<dbReference type="InterPro" id="IPR010218">
    <property type="entry name" value="NADH_DH_suC"/>
</dbReference>
<keyword evidence="3 4" id="KW-0520">NAD</keyword>
<dbReference type="Proteomes" id="UP000196475">
    <property type="component" value="Unassembled WGS sequence"/>
</dbReference>
<feature type="domain" description="NADH:ubiquinone oxidoreductase 30kDa subunit" evidence="7">
    <location>
        <begin position="187"/>
        <end position="301"/>
    </location>
</feature>
<dbReference type="Gene3D" id="3.30.460.80">
    <property type="entry name" value="NADH:ubiquinone oxidoreductase, 30kDa subunit"/>
    <property type="match status" value="1"/>
</dbReference>
<dbReference type="GO" id="GO:0008137">
    <property type="term" value="F:NADH dehydrogenase (ubiquinone) activity"/>
    <property type="evidence" value="ECO:0007669"/>
    <property type="project" value="InterPro"/>
</dbReference>
<dbReference type="EC" id="7.1.1.-" evidence="3"/>
<evidence type="ECO:0000259" key="7">
    <source>
        <dbReference type="Pfam" id="PF00329"/>
    </source>
</evidence>
<gene>
    <name evidence="3" type="primary">nuoC</name>
    <name evidence="8" type="ORF">BAA01_10165</name>
</gene>
<evidence type="ECO:0000256" key="4">
    <source>
        <dbReference type="RuleBase" id="RU003456"/>
    </source>
</evidence>
<comment type="catalytic activity">
    <reaction evidence="3 5">
        <text>a quinone + NADH + 5 H(+)(in) = a quinol + NAD(+) + 4 H(+)(out)</text>
        <dbReference type="Rhea" id="RHEA:57888"/>
        <dbReference type="ChEBI" id="CHEBI:15378"/>
        <dbReference type="ChEBI" id="CHEBI:24646"/>
        <dbReference type="ChEBI" id="CHEBI:57540"/>
        <dbReference type="ChEBI" id="CHEBI:57945"/>
        <dbReference type="ChEBI" id="CHEBI:132124"/>
    </reaction>
</comment>
<dbReference type="GO" id="GO:0050136">
    <property type="term" value="F:NADH dehydrogenase (quinone) (non-electrogenic) activity"/>
    <property type="evidence" value="ECO:0007669"/>
    <property type="project" value="UniProtKB-UniRule"/>
</dbReference>
<feature type="compositionally biased region" description="Basic and acidic residues" evidence="6">
    <location>
        <begin position="140"/>
        <end position="149"/>
    </location>
</feature>
<comment type="function">
    <text evidence="3">NDH-1 shuttles electrons from NADH, via FMN and iron-sulfur (Fe-S) centers, to quinones in the respiratory chain. The immediate electron acceptor for the enzyme in this species is believed to be a menaquinone. Couples the redox reaction to proton translocation (for every two electrons transferred, four hydrogen ions are translocated across the cytoplasmic membrane), and thus conserves the redox energy in a proton gradient.</text>
</comment>
<feature type="region of interest" description="Disordered" evidence="6">
    <location>
        <begin position="1"/>
        <end position="156"/>
    </location>
</feature>
<dbReference type="AlphaFoldDB" id="A0A1Y3PCK9"/>
<feature type="compositionally biased region" description="Low complexity" evidence="6">
    <location>
        <begin position="29"/>
        <end position="66"/>
    </location>
</feature>
<accession>A0A1Y3PCK9</accession>
<evidence type="ECO:0000256" key="5">
    <source>
        <dbReference type="RuleBase" id="RU003582"/>
    </source>
</evidence>
<dbReference type="InterPro" id="IPR001268">
    <property type="entry name" value="NADH_UbQ_OxRdtase_30kDa_su"/>
</dbReference>
<keyword evidence="3" id="KW-0472">Membrane</keyword>
<dbReference type="PANTHER" id="PTHR10884:SF14">
    <property type="entry name" value="NADH DEHYDROGENASE [UBIQUINONE] IRON-SULFUR PROTEIN 3, MITOCHONDRIAL"/>
    <property type="match status" value="1"/>
</dbReference>
<name>A0A1Y3PCK9_9BACI</name>
<dbReference type="NCBIfam" id="TIGR01961">
    <property type="entry name" value="NuoC_fam"/>
    <property type="match status" value="1"/>
</dbReference>
<sequence>MSREEDTKRAPQPEEKAERAPAGQEEKATAAAANETGEAGGAEAARGASEAGGASEADGASETGGARQAGGTDAGEVTEKLARERDGKPGAGARGTTASQVDDPETDKTPRPQTASPRQEAKAPARGRAAGAPRAGAGKQAEEKPEKPSPKQPWLDRLVGRLKERFGEGVVEEALINRLSQDRPTLVVNKEHWLEVARFLKEDPELSFVYLSDIVGVDYVQYMEVVYHLVSIAHREHLTVKVRTDREEPSVPSVVSVWAGANWQEREAYDLLGIRFAGHPDLRRIMLPEDWVGHPLRKDYEPYDIEI</sequence>
<dbReference type="GO" id="GO:0005886">
    <property type="term" value="C:plasma membrane"/>
    <property type="evidence" value="ECO:0007669"/>
    <property type="project" value="UniProtKB-SubCell"/>
</dbReference>
<comment type="subunit">
    <text evidence="3">NDH-1 is composed of 14 different subunits. Subunits NuoB, C, D, E, F, and G constitute the peripheral sector of the complex.</text>
</comment>
<dbReference type="HAMAP" id="MF_01357">
    <property type="entry name" value="NDH1_NuoC"/>
    <property type="match status" value="1"/>
</dbReference>
<evidence type="ECO:0000256" key="6">
    <source>
        <dbReference type="SAM" id="MobiDB-lite"/>
    </source>
</evidence>
<comment type="similarity">
    <text evidence="1 3 4">Belongs to the complex I 30 kDa subunit family.</text>
</comment>
<dbReference type="InterPro" id="IPR037232">
    <property type="entry name" value="NADH_quin_OxRdtase_su_C/D-like"/>
</dbReference>
<evidence type="ECO:0000256" key="1">
    <source>
        <dbReference type="ARBA" id="ARBA00007569"/>
    </source>
</evidence>
<evidence type="ECO:0000313" key="8">
    <source>
        <dbReference type="EMBL" id="OUM85060.1"/>
    </source>
</evidence>
<reference evidence="9" key="1">
    <citation type="submission" date="2016-06" db="EMBL/GenBank/DDBJ databases">
        <authorList>
            <person name="Nascimento L."/>
            <person name="Pereira R.V."/>
            <person name="Martins L.F."/>
            <person name="Quaggio R.B."/>
            <person name="Silva A.M."/>
            <person name="Setubal J.C."/>
        </authorList>
    </citation>
    <scope>NUCLEOTIDE SEQUENCE [LARGE SCALE GENOMIC DNA]</scope>
</reference>
<keyword evidence="3 5" id="KW-0874">Quinone</keyword>
<dbReference type="SUPFAM" id="SSF143243">
    <property type="entry name" value="Nqo5-like"/>
    <property type="match status" value="1"/>
</dbReference>
<comment type="subcellular location">
    <subcellularLocation>
        <location evidence="3">Cell membrane</location>
        <topology evidence="3">Peripheral membrane protein</topology>
        <orientation evidence="3">Cytoplasmic side</orientation>
    </subcellularLocation>
</comment>
<proteinExistence type="inferred from homology"/>
<feature type="compositionally biased region" description="Basic and acidic residues" evidence="6">
    <location>
        <begin position="1"/>
        <end position="28"/>
    </location>
</feature>
<feature type="compositionally biased region" description="Basic and acidic residues" evidence="6">
    <location>
        <begin position="77"/>
        <end position="88"/>
    </location>
</feature>
<evidence type="ECO:0000313" key="9">
    <source>
        <dbReference type="Proteomes" id="UP000196475"/>
    </source>
</evidence>
<evidence type="ECO:0000256" key="3">
    <source>
        <dbReference type="HAMAP-Rule" id="MF_01357"/>
    </source>
</evidence>
<dbReference type="EMBL" id="LZRT01000113">
    <property type="protein sequence ID" value="OUM85060.1"/>
    <property type="molecule type" value="Genomic_DNA"/>
</dbReference>
<dbReference type="GO" id="GO:0048038">
    <property type="term" value="F:quinone binding"/>
    <property type="evidence" value="ECO:0007669"/>
    <property type="project" value="UniProtKB-KW"/>
</dbReference>
<dbReference type="Pfam" id="PF00329">
    <property type="entry name" value="Complex1_30kDa"/>
    <property type="match status" value="1"/>
</dbReference>
<keyword evidence="3" id="KW-1003">Cell membrane</keyword>
<protein>
    <recommendedName>
        <fullName evidence="3">NADH-quinone oxidoreductase subunit C</fullName>
        <ecNumber evidence="3">7.1.1.-</ecNumber>
    </recommendedName>
    <alternativeName>
        <fullName evidence="3">NADH dehydrogenase I subunit C</fullName>
    </alternativeName>
    <alternativeName>
        <fullName evidence="3">NDH-1 subunit C</fullName>
    </alternativeName>
</protein>
<dbReference type="PANTHER" id="PTHR10884">
    <property type="entry name" value="NADH DEHYDROGENASE UBIQUINONE IRON-SULFUR PROTEIN 3"/>
    <property type="match status" value="1"/>
</dbReference>